<organism evidence="3 4">
    <name type="scientific">Donghicola eburneus</name>
    <dbReference type="NCBI Taxonomy" id="393278"/>
    <lineage>
        <taxon>Bacteria</taxon>
        <taxon>Pseudomonadati</taxon>
        <taxon>Pseudomonadota</taxon>
        <taxon>Alphaproteobacteria</taxon>
        <taxon>Rhodobacterales</taxon>
        <taxon>Roseobacteraceae</taxon>
        <taxon>Donghicola</taxon>
    </lineage>
</organism>
<dbReference type="Proteomes" id="UP000184085">
    <property type="component" value="Unassembled WGS sequence"/>
</dbReference>
<reference evidence="4" key="1">
    <citation type="submission" date="2016-09" db="EMBL/GenBank/DDBJ databases">
        <authorList>
            <person name="Wibberg D."/>
        </authorList>
    </citation>
    <scope>NUCLEOTIDE SEQUENCE [LARGE SCALE GENOMIC DNA]</scope>
</reference>
<keyword evidence="4" id="KW-1185">Reference proteome</keyword>
<dbReference type="PRINTS" id="PR00411">
    <property type="entry name" value="PNDRDTASEI"/>
</dbReference>
<name>A0A1M4N6H6_9RHOB</name>
<evidence type="ECO:0000259" key="2">
    <source>
        <dbReference type="Pfam" id="PF01266"/>
    </source>
</evidence>
<evidence type="ECO:0000313" key="3">
    <source>
        <dbReference type="EMBL" id="SCM69644.1"/>
    </source>
</evidence>
<dbReference type="PANTHER" id="PTHR13847">
    <property type="entry name" value="SARCOSINE DEHYDROGENASE-RELATED"/>
    <property type="match status" value="1"/>
</dbReference>
<accession>A0A1M4N6H6</accession>
<dbReference type="RefSeq" id="WP_072709477.1">
    <property type="nucleotide sequence ID" value="NZ_FMJB01000065.1"/>
</dbReference>
<dbReference type="GO" id="GO:0016491">
    <property type="term" value="F:oxidoreductase activity"/>
    <property type="evidence" value="ECO:0007669"/>
    <property type="project" value="UniProtKB-KW"/>
</dbReference>
<dbReference type="PANTHER" id="PTHR13847:SF281">
    <property type="entry name" value="FAD DEPENDENT OXIDOREDUCTASE DOMAIN-CONTAINING PROTEIN"/>
    <property type="match status" value="1"/>
</dbReference>
<dbReference type="InterPro" id="IPR006076">
    <property type="entry name" value="FAD-dep_OxRdtase"/>
</dbReference>
<proteinExistence type="predicted"/>
<dbReference type="EMBL" id="FMJB01000065">
    <property type="protein sequence ID" value="SCM69644.1"/>
    <property type="molecule type" value="Genomic_DNA"/>
</dbReference>
<gene>
    <name evidence="3" type="ORF">KARMA_3884</name>
</gene>
<dbReference type="AlphaFoldDB" id="A0A1M4N6H6"/>
<dbReference type="Gene3D" id="3.50.50.60">
    <property type="entry name" value="FAD/NAD(P)-binding domain"/>
    <property type="match status" value="1"/>
</dbReference>
<dbReference type="Pfam" id="PF01266">
    <property type="entry name" value="DAO"/>
    <property type="match status" value="1"/>
</dbReference>
<keyword evidence="1" id="KW-0560">Oxidoreductase</keyword>
<sequence length="425" mass="45073">MNSTSSHGLWGRTAPNAPIAEKLGTNHVCDVAVIGGGYTGLSAALHLAERGMTVAVLEAETVGFGGSGRNVGLVNAGMWVMPETLKQTLGADLGGRMLSFLEEGPAHVFELIDRFGIACEAQRNGTLHCAVGAAGLSEVIERAAQWRQLDAPVEVLDKKAAATKLGTGCFEGALWDHRAGTVQPLAYARGLAGAAVGLGAKLFEHSPVLKTEHDGSRWVLTTPMGSVRSEWLIAATNIYSTCVHGEVANSQTILPYFNIATKPLPDRLRAEILPEKQGAWDTRSVLTSFRMDNAGRLIFGSVGQLGIEASCHAAFARRSIQAMYPQLRNVEFEHFWWGQIGMTGDNLPRLGQLGPKAVAVGGYNGRGIAPGTVYGRALAQHIAGEIALEDIPVPIRSLKPAPFRQLKGLGIRAGAAALHAVAQRV</sequence>
<dbReference type="Gene3D" id="3.30.9.10">
    <property type="entry name" value="D-Amino Acid Oxidase, subunit A, domain 2"/>
    <property type="match status" value="1"/>
</dbReference>
<evidence type="ECO:0000313" key="4">
    <source>
        <dbReference type="Proteomes" id="UP000184085"/>
    </source>
</evidence>
<evidence type="ECO:0000256" key="1">
    <source>
        <dbReference type="ARBA" id="ARBA00023002"/>
    </source>
</evidence>
<protein>
    <recommendedName>
        <fullName evidence="2">FAD dependent oxidoreductase domain-containing protein</fullName>
    </recommendedName>
</protein>
<dbReference type="SUPFAM" id="SSF51905">
    <property type="entry name" value="FAD/NAD(P)-binding domain"/>
    <property type="match status" value="1"/>
</dbReference>
<feature type="domain" description="FAD dependent oxidoreductase" evidence="2">
    <location>
        <begin position="30"/>
        <end position="380"/>
    </location>
</feature>
<dbReference type="GO" id="GO:0005737">
    <property type="term" value="C:cytoplasm"/>
    <property type="evidence" value="ECO:0007669"/>
    <property type="project" value="TreeGrafter"/>
</dbReference>
<dbReference type="InterPro" id="IPR036188">
    <property type="entry name" value="FAD/NAD-bd_sf"/>
</dbReference>